<evidence type="ECO:0000313" key="2">
    <source>
        <dbReference type="EMBL" id="KYO28496.1"/>
    </source>
</evidence>
<dbReference type="Pfam" id="PF23210">
    <property type="entry name" value="HEAT_Maestro_2"/>
    <property type="match status" value="1"/>
</dbReference>
<feature type="domain" description="MROH2B-like HEAT-repeats" evidence="1">
    <location>
        <begin position="61"/>
        <end position="197"/>
    </location>
</feature>
<dbReference type="AlphaFoldDB" id="A0A151MVC2"/>
<evidence type="ECO:0000313" key="3">
    <source>
        <dbReference type="Proteomes" id="UP000050525"/>
    </source>
</evidence>
<sequence length="206" mass="23604">MYVIISLVEFHLLSRIGFFSSSASGSKETRVTVYSSLEKVLQGDTKDLDRSLVRRIIHLASKDMRETQDYHQGRKTRTHRALILAYCRIAVHAPQMQLLPRVDITRWVLQYYMTGCQVLGISIINKEIQDPDLKLTLIWSVTEISRAIQDADDSQSFQFTCKEELLGYMLNFMKEETMDSLASPVCLRAMLAIKHLRQGETLTESG</sequence>
<comment type="caution">
    <text evidence="2">The sequence shown here is derived from an EMBL/GenBank/DDBJ whole genome shotgun (WGS) entry which is preliminary data.</text>
</comment>
<dbReference type="PANTHER" id="PTHR23120">
    <property type="entry name" value="MAESTRO-RELATED HEAT DOMAIN-CONTAINING"/>
    <property type="match status" value="1"/>
</dbReference>
<dbReference type="PANTHER" id="PTHR23120:SF22">
    <property type="entry name" value="MAESTRO HEAT-LIKE REPEAT-CONTAINING PROTEIN FAMILY MEMBER 2B"/>
    <property type="match status" value="1"/>
</dbReference>
<gene>
    <name evidence="2" type="ORF">Y1Q_0006469</name>
</gene>
<organism evidence="2 3">
    <name type="scientific">Alligator mississippiensis</name>
    <name type="common">American alligator</name>
    <dbReference type="NCBI Taxonomy" id="8496"/>
    <lineage>
        <taxon>Eukaryota</taxon>
        <taxon>Metazoa</taxon>
        <taxon>Chordata</taxon>
        <taxon>Craniata</taxon>
        <taxon>Vertebrata</taxon>
        <taxon>Euteleostomi</taxon>
        <taxon>Archelosauria</taxon>
        <taxon>Archosauria</taxon>
        <taxon>Crocodylia</taxon>
        <taxon>Alligatoridae</taxon>
        <taxon>Alligatorinae</taxon>
        <taxon>Alligator</taxon>
    </lineage>
</organism>
<evidence type="ECO:0000259" key="1">
    <source>
        <dbReference type="Pfam" id="PF23210"/>
    </source>
</evidence>
<accession>A0A151MVC2</accession>
<name>A0A151MVC2_ALLMI</name>
<dbReference type="EMBL" id="AKHW03004895">
    <property type="protein sequence ID" value="KYO28496.1"/>
    <property type="molecule type" value="Genomic_DNA"/>
</dbReference>
<dbReference type="InterPro" id="IPR045206">
    <property type="entry name" value="Maestro_heat-like_prot"/>
</dbReference>
<dbReference type="InterPro" id="IPR055408">
    <property type="entry name" value="HEAT_MROH2B-like"/>
</dbReference>
<proteinExistence type="predicted"/>
<dbReference type="GO" id="GO:0005737">
    <property type="term" value="C:cytoplasm"/>
    <property type="evidence" value="ECO:0007669"/>
    <property type="project" value="TreeGrafter"/>
</dbReference>
<reference evidence="2 3" key="1">
    <citation type="journal article" date="2012" name="Genome Biol.">
        <title>Sequencing three crocodilian genomes to illuminate the evolution of archosaurs and amniotes.</title>
        <authorList>
            <person name="St John J.A."/>
            <person name="Braun E.L."/>
            <person name="Isberg S.R."/>
            <person name="Miles L.G."/>
            <person name="Chong A.Y."/>
            <person name="Gongora J."/>
            <person name="Dalzell P."/>
            <person name="Moran C."/>
            <person name="Bed'hom B."/>
            <person name="Abzhanov A."/>
            <person name="Burgess S.C."/>
            <person name="Cooksey A.M."/>
            <person name="Castoe T.A."/>
            <person name="Crawford N.G."/>
            <person name="Densmore L.D."/>
            <person name="Drew J.C."/>
            <person name="Edwards S.V."/>
            <person name="Faircloth B.C."/>
            <person name="Fujita M.K."/>
            <person name="Greenwold M.J."/>
            <person name="Hoffmann F.G."/>
            <person name="Howard J.M."/>
            <person name="Iguchi T."/>
            <person name="Janes D.E."/>
            <person name="Khan S.Y."/>
            <person name="Kohno S."/>
            <person name="de Koning A.J."/>
            <person name="Lance S.L."/>
            <person name="McCarthy F.M."/>
            <person name="McCormack J.E."/>
            <person name="Merchant M.E."/>
            <person name="Peterson D.G."/>
            <person name="Pollock D.D."/>
            <person name="Pourmand N."/>
            <person name="Raney B.J."/>
            <person name="Roessler K.A."/>
            <person name="Sanford J.R."/>
            <person name="Sawyer R.H."/>
            <person name="Schmidt C.J."/>
            <person name="Triplett E.W."/>
            <person name="Tuberville T.D."/>
            <person name="Venegas-Anaya M."/>
            <person name="Howard J.T."/>
            <person name="Jarvis E.D."/>
            <person name="Guillette L.J.Jr."/>
            <person name="Glenn T.C."/>
            <person name="Green R.E."/>
            <person name="Ray D.A."/>
        </authorList>
    </citation>
    <scope>NUCLEOTIDE SEQUENCE [LARGE SCALE GENOMIC DNA]</scope>
    <source>
        <strain evidence="2">KSC_2009_1</strain>
    </source>
</reference>
<keyword evidence="3" id="KW-1185">Reference proteome</keyword>
<protein>
    <recommendedName>
        <fullName evidence="1">MROH2B-like HEAT-repeats domain-containing protein</fullName>
    </recommendedName>
</protein>
<dbReference type="Proteomes" id="UP000050525">
    <property type="component" value="Unassembled WGS sequence"/>
</dbReference>